<dbReference type="AlphaFoldDB" id="A0A183A5Q4"/>
<gene>
    <name evidence="11" type="ORF">ECPE_LOCUS2289</name>
</gene>
<dbReference type="Proteomes" id="UP000272942">
    <property type="component" value="Unassembled WGS sequence"/>
</dbReference>
<feature type="compositionally biased region" description="Acidic residues" evidence="9">
    <location>
        <begin position="187"/>
        <end position="199"/>
    </location>
</feature>
<keyword evidence="6" id="KW-0804">Transcription</keyword>
<evidence type="ECO:0000256" key="1">
    <source>
        <dbReference type="ARBA" id="ARBA00022723"/>
    </source>
</evidence>
<evidence type="ECO:0000256" key="9">
    <source>
        <dbReference type="SAM" id="MobiDB-lite"/>
    </source>
</evidence>
<dbReference type="InterPro" id="IPR050274">
    <property type="entry name" value="Nuclear_hormone_rcpt_NR2"/>
</dbReference>
<dbReference type="SMART" id="SM00399">
    <property type="entry name" value="ZnF_C4"/>
    <property type="match status" value="1"/>
</dbReference>
<feature type="compositionally biased region" description="Polar residues" evidence="9">
    <location>
        <begin position="1"/>
        <end position="22"/>
    </location>
</feature>
<evidence type="ECO:0000256" key="8">
    <source>
        <dbReference type="ARBA" id="ARBA00023242"/>
    </source>
</evidence>
<evidence type="ECO:0000313" key="11">
    <source>
        <dbReference type="EMBL" id="VDP66008.1"/>
    </source>
</evidence>
<keyword evidence="4" id="KW-0805">Transcription regulation</keyword>
<keyword evidence="3" id="KW-0862">Zinc</keyword>
<feature type="region of interest" description="Disordered" evidence="9">
    <location>
        <begin position="186"/>
        <end position="221"/>
    </location>
</feature>
<keyword evidence="8" id="KW-0539">Nucleus</keyword>
<evidence type="ECO:0000256" key="2">
    <source>
        <dbReference type="ARBA" id="ARBA00022771"/>
    </source>
</evidence>
<dbReference type="PROSITE" id="PS51030">
    <property type="entry name" value="NUCLEAR_REC_DBD_2"/>
    <property type="match status" value="1"/>
</dbReference>
<dbReference type="EMBL" id="UZAN01039519">
    <property type="protein sequence ID" value="VDP66008.1"/>
    <property type="molecule type" value="Genomic_DNA"/>
</dbReference>
<dbReference type="WBParaSite" id="ECPE_0000228901-mRNA-1">
    <property type="protein sequence ID" value="ECPE_0000228901-mRNA-1"/>
    <property type="gene ID" value="ECPE_0000228901"/>
</dbReference>
<evidence type="ECO:0000259" key="10">
    <source>
        <dbReference type="PROSITE" id="PS51030"/>
    </source>
</evidence>
<feature type="compositionally biased region" description="Pro residues" evidence="9">
    <location>
        <begin position="34"/>
        <end position="48"/>
    </location>
</feature>
<dbReference type="InterPro" id="IPR013088">
    <property type="entry name" value="Znf_NHR/GATA"/>
</dbReference>
<evidence type="ECO:0000313" key="13">
    <source>
        <dbReference type="WBParaSite" id="ECPE_0000228901-mRNA-1"/>
    </source>
</evidence>
<evidence type="ECO:0000256" key="4">
    <source>
        <dbReference type="ARBA" id="ARBA00023015"/>
    </source>
</evidence>
<dbReference type="GO" id="GO:0008270">
    <property type="term" value="F:zinc ion binding"/>
    <property type="evidence" value="ECO:0007669"/>
    <property type="project" value="UniProtKB-KW"/>
</dbReference>
<proteinExistence type="predicted"/>
<keyword evidence="5" id="KW-0238">DNA-binding</keyword>
<sequence>MARSSANNPLLTVDSSNMTGPITISGPPRATISYPPPPHLVPPAPPLPQFIQSVSMHSIRSPASSSSPSTTSVTVTPPPPPPPPTTSVTTLGSDNPSGVPPSTLNQDTKIDVLSPNSSPGDPFLSAVGTTNFTNSALDLVQKRSHEERSTSSSSSINLDSTLARSPDRKLPFLDFCPTKCSTVVHGEDEDEDEDEDMDPGDPGSQPSDASQLRNGTEVSEKRTLAYPASTRILLDIPCRRSIRRNRQYVCKNRSVVGGKPNPGNCRIDKSHRNQCRACRLRKCLEVGMNRDVVSLFFRYEPLNLGGIYGPRLQLTNRLS</sequence>
<dbReference type="Pfam" id="PF00105">
    <property type="entry name" value="zf-C4"/>
    <property type="match status" value="1"/>
</dbReference>
<dbReference type="OrthoDB" id="5771769at2759"/>
<evidence type="ECO:0000313" key="12">
    <source>
        <dbReference type="Proteomes" id="UP000272942"/>
    </source>
</evidence>
<dbReference type="PANTHER" id="PTHR24083">
    <property type="entry name" value="NUCLEAR HORMONE RECEPTOR"/>
    <property type="match status" value="1"/>
</dbReference>
<feature type="compositionally biased region" description="Pro residues" evidence="9">
    <location>
        <begin position="76"/>
        <end position="85"/>
    </location>
</feature>
<evidence type="ECO:0000256" key="3">
    <source>
        <dbReference type="ARBA" id="ARBA00022833"/>
    </source>
</evidence>
<keyword evidence="7" id="KW-0675">Receptor</keyword>
<feature type="domain" description="Nuclear receptor" evidence="10">
    <location>
        <begin position="239"/>
        <end position="295"/>
    </location>
</feature>
<accession>A0A183A5Q4</accession>
<protein>
    <submittedName>
        <fullName evidence="13">Nuclear receptor domain-containing protein</fullName>
    </submittedName>
</protein>
<dbReference type="Gene3D" id="3.30.50.10">
    <property type="entry name" value="Erythroid Transcription Factor GATA-1, subunit A"/>
    <property type="match status" value="1"/>
</dbReference>
<dbReference type="InterPro" id="IPR001628">
    <property type="entry name" value="Znf_hrmn_rcpt"/>
</dbReference>
<evidence type="ECO:0000256" key="6">
    <source>
        <dbReference type="ARBA" id="ARBA00023163"/>
    </source>
</evidence>
<dbReference type="GO" id="GO:0003700">
    <property type="term" value="F:DNA-binding transcription factor activity"/>
    <property type="evidence" value="ECO:0007669"/>
    <property type="project" value="InterPro"/>
</dbReference>
<reference evidence="13" key="1">
    <citation type="submission" date="2016-06" db="UniProtKB">
        <authorList>
            <consortium name="WormBaseParasite"/>
        </authorList>
    </citation>
    <scope>IDENTIFICATION</scope>
</reference>
<evidence type="ECO:0000256" key="5">
    <source>
        <dbReference type="ARBA" id="ARBA00023125"/>
    </source>
</evidence>
<feature type="compositionally biased region" description="Polar residues" evidence="9">
    <location>
        <begin position="91"/>
        <end position="107"/>
    </location>
</feature>
<evidence type="ECO:0000256" key="7">
    <source>
        <dbReference type="ARBA" id="ARBA00023170"/>
    </source>
</evidence>
<keyword evidence="2" id="KW-0863">Zinc-finger</keyword>
<reference evidence="11 12" key="2">
    <citation type="submission" date="2018-11" db="EMBL/GenBank/DDBJ databases">
        <authorList>
            <consortium name="Pathogen Informatics"/>
        </authorList>
    </citation>
    <scope>NUCLEOTIDE SEQUENCE [LARGE SCALE GENOMIC DNA]</scope>
    <source>
        <strain evidence="11 12">Egypt</strain>
    </source>
</reference>
<keyword evidence="12" id="KW-1185">Reference proteome</keyword>
<organism evidence="13">
    <name type="scientific">Echinostoma caproni</name>
    <dbReference type="NCBI Taxonomy" id="27848"/>
    <lineage>
        <taxon>Eukaryota</taxon>
        <taxon>Metazoa</taxon>
        <taxon>Spiralia</taxon>
        <taxon>Lophotrochozoa</taxon>
        <taxon>Platyhelminthes</taxon>
        <taxon>Trematoda</taxon>
        <taxon>Digenea</taxon>
        <taxon>Plagiorchiida</taxon>
        <taxon>Echinostomata</taxon>
        <taxon>Echinostomatoidea</taxon>
        <taxon>Echinostomatidae</taxon>
        <taxon>Echinostoma</taxon>
    </lineage>
</organism>
<feature type="compositionally biased region" description="Polar residues" evidence="9">
    <location>
        <begin position="204"/>
        <end position="217"/>
    </location>
</feature>
<dbReference type="GO" id="GO:0043565">
    <property type="term" value="F:sequence-specific DNA binding"/>
    <property type="evidence" value="ECO:0007669"/>
    <property type="project" value="InterPro"/>
</dbReference>
<dbReference type="SUPFAM" id="SSF57716">
    <property type="entry name" value="Glucocorticoid receptor-like (DNA-binding domain)"/>
    <property type="match status" value="1"/>
</dbReference>
<keyword evidence="1" id="KW-0479">Metal-binding</keyword>
<feature type="region of interest" description="Disordered" evidence="9">
    <location>
        <begin position="1"/>
        <end position="127"/>
    </location>
</feature>
<feature type="compositionally biased region" description="Low complexity" evidence="9">
    <location>
        <begin position="61"/>
        <end position="75"/>
    </location>
</feature>
<name>A0A183A5Q4_9TREM</name>